<dbReference type="AlphaFoldDB" id="A0A2M6XSX4"/>
<feature type="domain" description="Ribulose bisphosphate carboxylase large subunit C-terminal" evidence="6">
    <location>
        <begin position="130"/>
        <end position="418"/>
    </location>
</feature>
<name>A0A2M6XSX4_9BACT</name>
<dbReference type="GO" id="GO:0000287">
    <property type="term" value="F:magnesium ion binding"/>
    <property type="evidence" value="ECO:0007669"/>
    <property type="project" value="InterPro"/>
</dbReference>
<evidence type="ECO:0000256" key="5">
    <source>
        <dbReference type="RuleBase" id="RU003834"/>
    </source>
</evidence>
<dbReference type="Pfam" id="PF00016">
    <property type="entry name" value="RuBisCO_large"/>
    <property type="match status" value="1"/>
</dbReference>
<comment type="similarity">
    <text evidence="5">Belongs to the RuBisCO large chain family.</text>
</comment>
<dbReference type="Pfam" id="PF02788">
    <property type="entry name" value="RuBisCO_large_N"/>
    <property type="match status" value="1"/>
</dbReference>
<dbReference type="SFLD" id="SFLDS00014">
    <property type="entry name" value="RuBisCO"/>
    <property type="match status" value="1"/>
</dbReference>
<dbReference type="GO" id="GO:0015977">
    <property type="term" value="P:carbon fixation"/>
    <property type="evidence" value="ECO:0007669"/>
    <property type="project" value="InterPro"/>
</dbReference>
<organism evidence="8 9">
    <name type="scientific">Candidatus Kuenenbacteria bacterium CG08_land_8_20_14_0_20_37_23</name>
    <dbReference type="NCBI Taxonomy" id="1974617"/>
    <lineage>
        <taxon>Bacteria</taxon>
        <taxon>Candidatus Kueneniibacteriota</taxon>
    </lineage>
</organism>
<gene>
    <name evidence="8" type="ORF">COT27_01505</name>
</gene>
<keyword evidence="1" id="KW-0479">Metal-binding</keyword>
<evidence type="ECO:0000256" key="3">
    <source>
        <dbReference type="ARBA" id="ARBA00023002"/>
    </source>
</evidence>
<comment type="caution">
    <text evidence="8">The sequence shown here is derived from an EMBL/GenBank/DDBJ whole genome shotgun (WGS) entry which is preliminary data.</text>
</comment>
<dbReference type="GO" id="GO:0016491">
    <property type="term" value="F:oxidoreductase activity"/>
    <property type="evidence" value="ECO:0007669"/>
    <property type="project" value="UniProtKB-KW"/>
</dbReference>
<proteinExistence type="inferred from homology"/>
<dbReference type="Gene3D" id="3.20.20.110">
    <property type="entry name" value="Ribulose bisphosphate carboxylase, large subunit, C-terminal domain"/>
    <property type="match status" value="1"/>
</dbReference>
<sequence>MSRSPYLKLNTKPALQGHLLTVYYLESDLPLSEAAVKIAEESSIGTWTDLATLNKKTQAKLGPKIYCLETKNRIVKIAYPLDLFELGNIAQLLSALAGNIFSMKVIKNLRLLDIQFPQKYLNSFLGPAFGIQGVRNYLRIYNRPLIGSIIKPKVGLSAKEQAKLSYNIWLNGIDLVKDDENLTDMRFNRFSDRVREVLKLKKIAEAKTKSKKVYVFNITGPADLMLNRAKVVKKLGGRAVMIDIVSCGLDNAQFLRKQNLGLILHGHRAGHSMFTKNPRHGMAMLVLAKLARLAGIDQLHTGTVVGKMEGTAEEVLSIDEIIKEDWFGVNNEPTNWARIKPILPVASGGLHPGLVHKLIKILGNDIVINFGGGLHGHPDGSIAGARACCQALEAVEKGVGLEIYSQEHIELKAALDYWR</sequence>
<dbReference type="InterPro" id="IPR036422">
    <property type="entry name" value="RuBisCO_lsu_N_sf"/>
</dbReference>
<dbReference type="GO" id="GO:0016984">
    <property type="term" value="F:ribulose-bisphosphate carboxylase activity"/>
    <property type="evidence" value="ECO:0007669"/>
    <property type="project" value="InterPro"/>
</dbReference>
<reference evidence="9" key="1">
    <citation type="submission" date="2017-09" db="EMBL/GenBank/DDBJ databases">
        <title>Depth-based differentiation of microbial function through sediment-hosted aquifers and enrichment of novel symbionts in the deep terrestrial subsurface.</title>
        <authorList>
            <person name="Probst A.J."/>
            <person name="Ladd B."/>
            <person name="Jarett J.K."/>
            <person name="Geller-Mcgrath D.E."/>
            <person name="Sieber C.M.K."/>
            <person name="Emerson J.B."/>
            <person name="Anantharaman K."/>
            <person name="Thomas B.C."/>
            <person name="Malmstrom R."/>
            <person name="Stieglmeier M."/>
            <person name="Klingl A."/>
            <person name="Woyke T."/>
            <person name="Ryan C.M."/>
            <person name="Banfield J.F."/>
        </authorList>
    </citation>
    <scope>NUCLEOTIDE SEQUENCE [LARGE SCALE GENOMIC DNA]</scope>
</reference>
<keyword evidence="3" id="KW-0560">Oxidoreductase</keyword>
<dbReference type="InterPro" id="IPR036376">
    <property type="entry name" value="RuBisCO_lsu_C_sf"/>
</dbReference>
<dbReference type="Gene3D" id="3.30.70.150">
    <property type="entry name" value="RuBisCO large subunit, N-terminal domain"/>
    <property type="match status" value="1"/>
</dbReference>
<dbReference type="InterPro" id="IPR017712">
    <property type="entry name" value="RuBisCO_III"/>
</dbReference>
<dbReference type="EMBL" id="PEXX01000030">
    <property type="protein sequence ID" value="PIU10736.1"/>
    <property type="molecule type" value="Genomic_DNA"/>
</dbReference>
<evidence type="ECO:0000256" key="2">
    <source>
        <dbReference type="ARBA" id="ARBA00022842"/>
    </source>
</evidence>
<evidence type="ECO:0000259" key="7">
    <source>
        <dbReference type="Pfam" id="PF02788"/>
    </source>
</evidence>
<dbReference type="PANTHER" id="PTHR42704">
    <property type="entry name" value="RIBULOSE BISPHOSPHATE CARBOXYLASE"/>
    <property type="match status" value="1"/>
</dbReference>
<protein>
    <submittedName>
        <fullName evidence="8">Ribulose-bisphosphate carboxylase large subunit</fullName>
    </submittedName>
</protein>
<evidence type="ECO:0000313" key="9">
    <source>
        <dbReference type="Proteomes" id="UP000230586"/>
    </source>
</evidence>
<accession>A0A2M6XSX4</accession>
<dbReference type="HAMAP" id="MF_01133">
    <property type="entry name" value="RuBisCO_L_type3"/>
    <property type="match status" value="1"/>
</dbReference>
<keyword evidence="2" id="KW-0460">Magnesium</keyword>
<dbReference type="InterPro" id="IPR000685">
    <property type="entry name" value="RuBisCO_lsu_C"/>
</dbReference>
<keyword evidence="4" id="KW-0456">Lyase</keyword>
<evidence type="ECO:0000313" key="8">
    <source>
        <dbReference type="EMBL" id="PIU10736.1"/>
    </source>
</evidence>
<dbReference type="SFLD" id="SFLDG00301">
    <property type="entry name" value="RuBisCO-like_proteins"/>
    <property type="match status" value="1"/>
</dbReference>
<evidence type="ECO:0000256" key="1">
    <source>
        <dbReference type="ARBA" id="ARBA00022723"/>
    </source>
</evidence>
<dbReference type="InterPro" id="IPR017443">
    <property type="entry name" value="RuBisCO_lsu_fd_N"/>
</dbReference>
<evidence type="ECO:0000259" key="6">
    <source>
        <dbReference type="Pfam" id="PF00016"/>
    </source>
</evidence>
<dbReference type="SUPFAM" id="SSF54966">
    <property type="entry name" value="RuBisCO, large subunit, small (N-terminal) domain"/>
    <property type="match status" value="1"/>
</dbReference>
<feature type="domain" description="Ribulose bisphosphate carboxylase large subunit ferrodoxin-like N-terminal" evidence="7">
    <location>
        <begin position="9"/>
        <end position="120"/>
    </location>
</feature>
<evidence type="ECO:0000256" key="4">
    <source>
        <dbReference type="ARBA" id="ARBA00023239"/>
    </source>
</evidence>
<dbReference type="SUPFAM" id="SSF51649">
    <property type="entry name" value="RuBisCo, C-terminal domain"/>
    <property type="match status" value="1"/>
</dbReference>
<dbReference type="Proteomes" id="UP000230586">
    <property type="component" value="Unassembled WGS sequence"/>
</dbReference>
<dbReference type="PANTHER" id="PTHR42704:SF17">
    <property type="entry name" value="RIBULOSE BISPHOSPHATE CARBOXYLASE LARGE CHAIN"/>
    <property type="match status" value="1"/>
</dbReference>
<dbReference type="InterPro" id="IPR033966">
    <property type="entry name" value="RuBisCO"/>
</dbReference>
<dbReference type="NCBIfam" id="NF003252">
    <property type="entry name" value="PRK04208.1"/>
    <property type="match status" value="1"/>
</dbReference>